<accession>A0ABR1CHH9</accession>
<protein>
    <submittedName>
        <fullName evidence="2">Uncharacterized protein</fullName>
    </submittedName>
</protein>
<organism evidence="2 3">
    <name type="scientific">Necator americanus</name>
    <name type="common">Human hookworm</name>
    <dbReference type="NCBI Taxonomy" id="51031"/>
    <lineage>
        <taxon>Eukaryota</taxon>
        <taxon>Metazoa</taxon>
        <taxon>Ecdysozoa</taxon>
        <taxon>Nematoda</taxon>
        <taxon>Chromadorea</taxon>
        <taxon>Rhabditida</taxon>
        <taxon>Rhabditina</taxon>
        <taxon>Rhabditomorpha</taxon>
        <taxon>Strongyloidea</taxon>
        <taxon>Ancylostomatidae</taxon>
        <taxon>Bunostominae</taxon>
        <taxon>Necator</taxon>
    </lineage>
</organism>
<dbReference type="EMBL" id="JAVFWL010000002">
    <property type="protein sequence ID" value="KAK6737123.1"/>
    <property type="molecule type" value="Genomic_DNA"/>
</dbReference>
<comment type="caution">
    <text evidence="2">The sequence shown here is derived from an EMBL/GenBank/DDBJ whole genome shotgun (WGS) entry which is preliminary data.</text>
</comment>
<gene>
    <name evidence="2" type="primary">Necator_chrII.g7469</name>
    <name evidence="2" type="ORF">RB195_019675</name>
</gene>
<feature type="compositionally biased region" description="Polar residues" evidence="1">
    <location>
        <begin position="38"/>
        <end position="47"/>
    </location>
</feature>
<sequence length="106" mass="12094">MEARATEAANQAEKFAQKLGIKLPGYQRIFADHEDANNRSPQTGSSRTDTDKSSLETLNTDDAIWLSQNHSDTSRNPLEEEFICRTIKPSQMNRFWGDEEEVLYSL</sequence>
<dbReference type="Proteomes" id="UP001303046">
    <property type="component" value="Unassembled WGS sequence"/>
</dbReference>
<name>A0ABR1CHH9_NECAM</name>
<reference evidence="2 3" key="1">
    <citation type="submission" date="2023-08" db="EMBL/GenBank/DDBJ databases">
        <title>A Necator americanus chromosomal reference genome.</title>
        <authorList>
            <person name="Ilik V."/>
            <person name="Petrzelkova K.J."/>
            <person name="Pardy F."/>
            <person name="Fuh T."/>
            <person name="Niatou-Singa F.S."/>
            <person name="Gouil Q."/>
            <person name="Baker L."/>
            <person name="Ritchie M.E."/>
            <person name="Jex A.R."/>
            <person name="Gazzola D."/>
            <person name="Li H."/>
            <person name="Toshio Fujiwara R."/>
            <person name="Zhan B."/>
            <person name="Aroian R.V."/>
            <person name="Pafco B."/>
            <person name="Schwarz E.M."/>
        </authorList>
    </citation>
    <scope>NUCLEOTIDE SEQUENCE [LARGE SCALE GENOMIC DNA]</scope>
    <source>
        <strain evidence="2 3">Aroian</strain>
        <tissue evidence="2">Whole animal</tissue>
    </source>
</reference>
<evidence type="ECO:0000313" key="2">
    <source>
        <dbReference type="EMBL" id="KAK6737123.1"/>
    </source>
</evidence>
<evidence type="ECO:0000313" key="3">
    <source>
        <dbReference type="Proteomes" id="UP001303046"/>
    </source>
</evidence>
<feature type="region of interest" description="Disordered" evidence="1">
    <location>
        <begin position="30"/>
        <end position="56"/>
    </location>
</feature>
<proteinExistence type="predicted"/>
<evidence type="ECO:0000256" key="1">
    <source>
        <dbReference type="SAM" id="MobiDB-lite"/>
    </source>
</evidence>
<keyword evidence="3" id="KW-1185">Reference proteome</keyword>